<feature type="region of interest" description="Disordered" evidence="1">
    <location>
        <begin position="1"/>
        <end position="38"/>
    </location>
</feature>
<gene>
    <name evidence="2" type="ORF">E2562_002658</name>
</gene>
<accession>A0A6G1BQJ2</accession>
<dbReference type="Proteomes" id="UP000479710">
    <property type="component" value="Unassembled WGS sequence"/>
</dbReference>
<evidence type="ECO:0000313" key="3">
    <source>
        <dbReference type="Proteomes" id="UP000479710"/>
    </source>
</evidence>
<dbReference type="EMBL" id="SPHZ02000011">
    <property type="protein sequence ID" value="KAF0890240.1"/>
    <property type="molecule type" value="Genomic_DNA"/>
</dbReference>
<evidence type="ECO:0000313" key="2">
    <source>
        <dbReference type="EMBL" id="KAF0890240.1"/>
    </source>
</evidence>
<name>A0A6G1BQJ2_9ORYZ</name>
<sequence length="69" mass="7248">MTATRAPGMGATNAVGSLGTEDGSRRHRLKPGHRGRRSGACYRRELGWVATWSSGARESATATSWSTGG</sequence>
<proteinExistence type="predicted"/>
<organism evidence="2 3">
    <name type="scientific">Oryza meyeriana var. granulata</name>
    <dbReference type="NCBI Taxonomy" id="110450"/>
    <lineage>
        <taxon>Eukaryota</taxon>
        <taxon>Viridiplantae</taxon>
        <taxon>Streptophyta</taxon>
        <taxon>Embryophyta</taxon>
        <taxon>Tracheophyta</taxon>
        <taxon>Spermatophyta</taxon>
        <taxon>Magnoliopsida</taxon>
        <taxon>Liliopsida</taxon>
        <taxon>Poales</taxon>
        <taxon>Poaceae</taxon>
        <taxon>BOP clade</taxon>
        <taxon>Oryzoideae</taxon>
        <taxon>Oryzeae</taxon>
        <taxon>Oryzinae</taxon>
        <taxon>Oryza</taxon>
        <taxon>Oryza meyeriana</taxon>
    </lineage>
</organism>
<keyword evidence="3" id="KW-1185">Reference proteome</keyword>
<comment type="caution">
    <text evidence="2">The sequence shown here is derived from an EMBL/GenBank/DDBJ whole genome shotgun (WGS) entry which is preliminary data.</text>
</comment>
<reference evidence="2 3" key="1">
    <citation type="submission" date="2019-11" db="EMBL/GenBank/DDBJ databases">
        <title>Whole genome sequence of Oryza granulata.</title>
        <authorList>
            <person name="Li W."/>
        </authorList>
    </citation>
    <scope>NUCLEOTIDE SEQUENCE [LARGE SCALE GENOMIC DNA]</scope>
    <source>
        <strain evidence="3">cv. Menghai</strain>
        <tissue evidence="2">Leaf</tissue>
    </source>
</reference>
<dbReference type="AlphaFoldDB" id="A0A6G1BQJ2"/>
<evidence type="ECO:0000256" key="1">
    <source>
        <dbReference type="SAM" id="MobiDB-lite"/>
    </source>
</evidence>
<protein>
    <submittedName>
        <fullName evidence="2">Uncharacterized protein</fullName>
    </submittedName>
</protein>
<feature type="compositionally biased region" description="Basic residues" evidence="1">
    <location>
        <begin position="25"/>
        <end position="37"/>
    </location>
</feature>